<evidence type="ECO:0000256" key="5">
    <source>
        <dbReference type="ARBA" id="ARBA00019465"/>
    </source>
</evidence>
<feature type="domain" description="Ketopantoate reductase N-terminal" evidence="12">
    <location>
        <begin position="3"/>
        <end position="152"/>
    </location>
</feature>
<evidence type="ECO:0000256" key="4">
    <source>
        <dbReference type="ARBA" id="ARBA00013014"/>
    </source>
</evidence>
<evidence type="ECO:0000256" key="3">
    <source>
        <dbReference type="ARBA" id="ARBA00007870"/>
    </source>
</evidence>
<dbReference type="SUPFAM" id="SSF51735">
    <property type="entry name" value="NAD(P)-binding Rossmann-fold domains"/>
    <property type="match status" value="1"/>
</dbReference>
<evidence type="ECO:0000256" key="11">
    <source>
        <dbReference type="RuleBase" id="RU362068"/>
    </source>
</evidence>
<dbReference type="Proteomes" id="UP001162793">
    <property type="component" value="Unassembled WGS sequence"/>
</dbReference>
<dbReference type="SUPFAM" id="SSF48179">
    <property type="entry name" value="6-phosphogluconate dehydrogenase C-terminal domain-like"/>
    <property type="match status" value="1"/>
</dbReference>
<evidence type="ECO:0000313" key="15">
    <source>
        <dbReference type="Proteomes" id="UP001162793"/>
    </source>
</evidence>
<evidence type="ECO:0000256" key="2">
    <source>
        <dbReference type="ARBA" id="ARBA00004994"/>
    </source>
</evidence>
<comment type="similarity">
    <text evidence="3 11">Belongs to the ketopantoate reductase family.</text>
</comment>
<dbReference type="InterPro" id="IPR003710">
    <property type="entry name" value="ApbA"/>
</dbReference>
<evidence type="ECO:0000256" key="10">
    <source>
        <dbReference type="ARBA" id="ARBA00048793"/>
    </source>
</evidence>
<dbReference type="EC" id="1.1.1.169" evidence="4 11"/>
<evidence type="ECO:0000259" key="12">
    <source>
        <dbReference type="Pfam" id="PF02558"/>
    </source>
</evidence>
<dbReference type="GO" id="GO:0008677">
    <property type="term" value="F:2-dehydropantoate 2-reductase activity"/>
    <property type="evidence" value="ECO:0007669"/>
    <property type="project" value="UniProtKB-EC"/>
</dbReference>
<dbReference type="InterPro" id="IPR013328">
    <property type="entry name" value="6PGD_dom2"/>
</dbReference>
<evidence type="ECO:0000259" key="13">
    <source>
        <dbReference type="Pfam" id="PF08546"/>
    </source>
</evidence>
<gene>
    <name evidence="14" type="ORF">NKG59_02510</name>
</gene>
<keyword evidence="6 11" id="KW-0566">Pantothenate biosynthesis</keyword>
<evidence type="ECO:0000256" key="8">
    <source>
        <dbReference type="ARBA" id="ARBA00023002"/>
    </source>
</evidence>
<dbReference type="Pfam" id="PF08546">
    <property type="entry name" value="ApbA_C"/>
    <property type="match status" value="1"/>
</dbReference>
<name>A0AA42BG05_9RALS</name>
<evidence type="ECO:0000313" key="14">
    <source>
        <dbReference type="EMBL" id="MCP1171209.1"/>
    </source>
</evidence>
<comment type="caution">
    <text evidence="14">The sequence shown here is derived from an EMBL/GenBank/DDBJ whole genome shotgun (WGS) entry which is preliminary data.</text>
</comment>
<evidence type="ECO:0000256" key="6">
    <source>
        <dbReference type="ARBA" id="ARBA00022655"/>
    </source>
</evidence>
<dbReference type="InterPro" id="IPR013332">
    <property type="entry name" value="KPR_N"/>
</dbReference>
<evidence type="ECO:0000256" key="7">
    <source>
        <dbReference type="ARBA" id="ARBA00022857"/>
    </source>
</evidence>
<dbReference type="InterPro" id="IPR008927">
    <property type="entry name" value="6-PGluconate_DH-like_C_sf"/>
</dbReference>
<dbReference type="AlphaFoldDB" id="A0AA42BG05"/>
<dbReference type="Gene3D" id="1.10.1040.10">
    <property type="entry name" value="N-(1-d-carboxylethyl)-l-norvaline Dehydrogenase, domain 2"/>
    <property type="match status" value="1"/>
</dbReference>
<sequence>MKIAILGAGALGCAIGAALTEGGHETWLISRSPAHVNAMRSEGLRVDDAQGTRRIQVLAAAHAAEVGIAELVIVLVKSFQTDAAMRGAAALVGPDTLVLSLQNGLGHEEILADIVGRERVLAGKTYVGGVLRGPGHIQSGVVGKATYIGELDGRVTPRVQAIADAFNAAGLATTVSENIVGTMWDKLLVNVATGALTGITRLTYGQLYDDALLKATSLAAVAEAIAAAQSAGVKLSMTDPEQAWTLAAEGLPAAFKTSMLQSLEKGSITEIDFINGSVVRYGQQHGVPTPVNATLVACIKGIEREMADRQRQETTA</sequence>
<dbReference type="NCBIfam" id="TIGR00745">
    <property type="entry name" value="apbA_panE"/>
    <property type="match status" value="1"/>
</dbReference>
<keyword evidence="7 11" id="KW-0521">NADP</keyword>
<dbReference type="PANTHER" id="PTHR21708:SF26">
    <property type="entry name" value="2-DEHYDROPANTOATE 2-REDUCTASE"/>
    <property type="match status" value="1"/>
</dbReference>
<accession>A0AA42BG05</accession>
<dbReference type="Pfam" id="PF02558">
    <property type="entry name" value="ApbA"/>
    <property type="match status" value="1"/>
</dbReference>
<comment type="function">
    <text evidence="1 11">Catalyzes the NADPH-dependent reduction of ketopantoate into pantoic acid.</text>
</comment>
<evidence type="ECO:0000256" key="1">
    <source>
        <dbReference type="ARBA" id="ARBA00002919"/>
    </source>
</evidence>
<proteinExistence type="inferred from homology"/>
<protein>
    <recommendedName>
        <fullName evidence="5 11">2-dehydropantoate 2-reductase</fullName>
        <ecNumber evidence="4 11">1.1.1.169</ecNumber>
    </recommendedName>
    <alternativeName>
        <fullName evidence="9 11">Ketopantoate reductase</fullName>
    </alternativeName>
</protein>
<dbReference type="GO" id="GO:0015940">
    <property type="term" value="P:pantothenate biosynthetic process"/>
    <property type="evidence" value="ECO:0007669"/>
    <property type="project" value="UniProtKB-KW"/>
</dbReference>
<comment type="catalytic activity">
    <reaction evidence="10 11">
        <text>(R)-pantoate + NADP(+) = 2-dehydropantoate + NADPH + H(+)</text>
        <dbReference type="Rhea" id="RHEA:16233"/>
        <dbReference type="ChEBI" id="CHEBI:11561"/>
        <dbReference type="ChEBI" id="CHEBI:15378"/>
        <dbReference type="ChEBI" id="CHEBI:15980"/>
        <dbReference type="ChEBI" id="CHEBI:57783"/>
        <dbReference type="ChEBI" id="CHEBI:58349"/>
        <dbReference type="EC" id="1.1.1.169"/>
    </reaction>
</comment>
<evidence type="ECO:0000256" key="9">
    <source>
        <dbReference type="ARBA" id="ARBA00032024"/>
    </source>
</evidence>
<dbReference type="RefSeq" id="WP_253534905.1">
    <property type="nucleotide sequence ID" value="NZ_JAMYWC010000001.1"/>
</dbReference>
<keyword evidence="8 11" id="KW-0560">Oxidoreductase</keyword>
<reference evidence="15" key="1">
    <citation type="journal article" date="2023" name="Front. Microbiol.">
        <title>Ralstonia chuxiongensis sp. nov., Ralstonia mojiangensis sp. nov., and Ralstonia soli sp. nov., isolated from tobacco fields, are three novel species in the family Burkholderiaceae.</title>
        <authorList>
            <person name="Lu C.H."/>
            <person name="Zhang Y.Y."/>
            <person name="Jiang N."/>
            <person name="Chen W."/>
            <person name="Shao X."/>
            <person name="Zhao Z.M."/>
            <person name="Lu W.L."/>
            <person name="Hu X."/>
            <person name="Xi Y.X."/>
            <person name="Zou S.Y."/>
            <person name="Wei Q.J."/>
            <person name="Lin Z.L."/>
            <person name="Gong L."/>
            <person name="Gai X.T."/>
            <person name="Zhang L.Q."/>
            <person name="Li J.Y."/>
            <person name="Jin Y."/>
            <person name="Xia Z.Y."/>
        </authorList>
    </citation>
    <scope>NUCLEOTIDE SEQUENCE [LARGE SCALE GENOMIC DNA]</scope>
    <source>
        <strain evidence="15">21YRMH01-3</strain>
    </source>
</reference>
<dbReference type="InterPro" id="IPR013752">
    <property type="entry name" value="KPA_reductase"/>
</dbReference>
<feature type="domain" description="Ketopantoate reductase C-terminal" evidence="13">
    <location>
        <begin position="178"/>
        <end position="303"/>
    </location>
</feature>
<comment type="pathway">
    <text evidence="2 11">Cofactor biosynthesis; (R)-pantothenate biosynthesis; (R)-pantoate from 3-methyl-2-oxobutanoate: step 2/2.</text>
</comment>
<dbReference type="EMBL" id="JAMYWC010000001">
    <property type="protein sequence ID" value="MCP1171209.1"/>
    <property type="molecule type" value="Genomic_DNA"/>
</dbReference>
<dbReference type="GO" id="GO:0005737">
    <property type="term" value="C:cytoplasm"/>
    <property type="evidence" value="ECO:0007669"/>
    <property type="project" value="TreeGrafter"/>
</dbReference>
<dbReference type="InterPro" id="IPR036291">
    <property type="entry name" value="NAD(P)-bd_dom_sf"/>
</dbReference>
<organism evidence="14 15">
    <name type="scientific">Ralstonia chuxiongensis</name>
    <dbReference type="NCBI Taxonomy" id="2957504"/>
    <lineage>
        <taxon>Bacteria</taxon>
        <taxon>Pseudomonadati</taxon>
        <taxon>Pseudomonadota</taxon>
        <taxon>Betaproteobacteria</taxon>
        <taxon>Burkholderiales</taxon>
        <taxon>Burkholderiaceae</taxon>
        <taxon>Ralstonia</taxon>
    </lineage>
</organism>
<dbReference type="PANTHER" id="PTHR21708">
    <property type="entry name" value="PROBABLE 2-DEHYDROPANTOATE 2-REDUCTASE"/>
    <property type="match status" value="1"/>
</dbReference>
<keyword evidence="15" id="KW-1185">Reference proteome</keyword>
<dbReference type="Gene3D" id="3.40.50.720">
    <property type="entry name" value="NAD(P)-binding Rossmann-like Domain"/>
    <property type="match status" value="1"/>
</dbReference>
<dbReference type="FunFam" id="3.40.50.720:FF:000307">
    <property type="entry name" value="2-dehydropantoate 2-reductase"/>
    <property type="match status" value="1"/>
</dbReference>
<dbReference type="InterPro" id="IPR051402">
    <property type="entry name" value="KPR-Related"/>
</dbReference>